<comment type="similarity">
    <text evidence="2">Belongs to the MoaD family.</text>
</comment>
<dbReference type="Pfam" id="PF02597">
    <property type="entry name" value="ThiS"/>
    <property type="match status" value="1"/>
</dbReference>
<comment type="caution">
    <text evidence="4">The sequence shown here is derived from an EMBL/GenBank/DDBJ whole genome shotgun (WGS) entry which is preliminary data.</text>
</comment>
<reference evidence="4 5" key="1">
    <citation type="submission" date="2023-10" db="EMBL/GenBank/DDBJ databases">
        <authorList>
            <person name="Venkata Ramana C."/>
            <person name="Sasikala C."/>
            <person name="Dhurka M."/>
        </authorList>
    </citation>
    <scope>NUCLEOTIDE SEQUENCE [LARGE SCALE GENOMIC DNA]</scope>
    <source>
        <strain evidence="4 5">KCTC 32151</strain>
    </source>
</reference>
<dbReference type="InterPro" id="IPR003749">
    <property type="entry name" value="ThiS/MoaD-like"/>
</dbReference>
<gene>
    <name evidence="4" type="primary">moaD</name>
    <name evidence="4" type="ORF">R2G56_08880</name>
</gene>
<proteinExistence type="inferred from homology"/>
<evidence type="ECO:0000313" key="5">
    <source>
        <dbReference type="Proteomes" id="UP001185659"/>
    </source>
</evidence>
<dbReference type="SUPFAM" id="SSF54285">
    <property type="entry name" value="MoaD/ThiS"/>
    <property type="match status" value="1"/>
</dbReference>
<dbReference type="NCBIfam" id="TIGR01682">
    <property type="entry name" value="moaD"/>
    <property type="match status" value="1"/>
</dbReference>
<name>A0ABU4AJH1_9HYPH</name>
<accession>A0ABU4AJH1</accession>
<dbReference type="Proteomes" id="UP001185659">
    <property type="component" value="Unassembled WGS sequence"/>
</dbReference>
<dbReference type="PANTHER" id="PTHR33359">
    <property type="entry name" value="MOLYBDOPTERIN SYNTHASE SULFUR CARRIER SUBUNIT"/>
    <property type="match status" value="1"/>
</dbReference>
<organism evidence="4 5">
    <name type="scientific">Nitratireductor aquimarinus</name>
    <dbReference type="NCBI Taxonomy" id="889300"/>
    <lineage>
        <taxon>Bacteria</taxon>
        <taxon>Pseudomonadati</taxon>
        <taxon>Pseudomonadota</taxon>
        <taxon>Alphaproteobacteria</taxon>
        <taxon>Hyphomicrobiales</taxon>
        <taxon>Phyllobacteriaceae</taxon>
        <taxon>Nitratireductor</taxon>
    </lineage>
</organism>
<keyword evidence="1" id="KW-0547">Nucleotide-binding</keyword>
<dbReference type="EMBL" id="JAWLIP010000003">
    <property type="protein sequence ID" value="MDV6226397.1"/>
    <property type="molecule type" value="Genomic_DNA"/>
</dbReference>
<dbReference type="RefSeq" id="WP_206546656.1">
    <property type="nucleotide sequence ID" value="NZ_CP177239.1"/>
</dbReference>
<dbReference type="InterPro" id="IPR012675">
    <property type="entry name" value="Beta-grasp_dom_sf"/>
</dbReference>
<evidence type="ECO:0000256" key="1">
    <source>
        <dbReference type="ARBA" id="ARBA00022741"/>
    </source>
</evidence>
<dbReference type="CDD" id="cd00754">
    <property type="entry name" value="Ubl_MoaD"/>
    <property type="match status" value="1"/>
</dbReference>
<dbReference type="Gene3D" id="3.10.20.30">
    <property type="match status" value="1"/>
</dbReference>
<dbReference type="PANTHER" id="PTHR33359:SF1">
    <property type="entry name" value="MOLYBDOPTERIN SYNTHASE SULFUR CARRIER SUBUNIT"/>
    <property type="match status" value="1"/>
</dbReference>
<dbReference type="InterPro" id="IPR044672">
    <property type="entry name" value="MOCS2A"/>
</dbReference>
<dbReference type="InterPro" id="IPR016155">
    <property type="entry name" value="Mopterin_synth/thiamin_S_b"/>
</dbReference>
<evidence type="ECO:0000256" key="3">
    <source>
        <dbReference type="ARBA" id="ARBA00024247"/>
    </source>
</evidence>
<sequence length="85" mass="9519">MTVKLVYFAWVRERIGLPEETVDLPADVKTVTDLLAWLKTRGENYETALERSDVIRVAINQEHAEHTAALPRNGEVALFPPMTGG</sequence>
<evidence type="ECO:0000313" key="4">
    <source>
        <dbReference type="EMBL" id="MDV6226397.1"/>
    </source>
</evidence>
<evidence type="ECO:0000256" key="2">
    <source>
        <dbReference type="ARBA" id="ARBA00024200"/>
    </source>
</evidence>
<protein>
    <recommendedName>
        <fullName evidence="3">Molybdopterin synthase sulfur carrier subunit</fullName>
    </recommendedName>
</protein>
<keyword evidence="5" id="KW-1185">Reference proteome</keyword>